<feature type="repeat" description="FG-GAP" evidence="1">
    <location>
        <begin position="30"/>
        <end position="83"/>
    </location>
</feature>
<dbReference type="Proteomes" id="UP000261580">
    <property type="component" value="Unassembled WGS sequence"/>
</dbReference>
<evidence type="ECO:0000256" key="1">
    <source>
        <dbReference type="PROSITE-ProRule" id="PRU00803"/>
    </source>
</evidence>
<feature type="signal peptide" evidence="2">
    <location>
        <begin position="1"/>
        <end position="23"/>
    </location>
</feature>
<dbReference type="GO" id="GO:0033627">
    <property type="term" value="P:cell adhesion mediated by integrin"/>
    <property type="evidence" value="ECO:0007669"/>
    <property type="project" value="TreeGrafter"/>
</dbReference>
<feature type="chain" id="PRO_5018721650" evidence="2">
    <location>
        <begin position="24"/>
        <end position="111"/>
    </location>
</feature>
<dbReference type="AlphaFoldDB" id="A0A3Q4IA27"/>
<dbReference type="GO" id="GO:0098609">
    <property type="term" value="P:cell-cell adhesion"/>
    <property type="evidence" value="ECO:0007669"/>
    <property type="project" value="TreeGrafter"/>
</dbReference>
<dbReference type="InterPro" id="IPR013519">
    <property type="entry name" value="Int_alpha_beta-p"/>
</dbReference>
<dbReference type="SMART" id="SM00191">
    <property type="entry name" value="Int_alpha"/>
    <property type="match status" value="1"/>
</dbReference>
<dbReference type="GeneTree" id="ENSGT00940000155353"/>
<evidence type="ECO:0000313" key="3">
    <source>
        <dbReference type="Ensembl" id="ENSNBRP00000032106.1"/>
    </source>
</evidence>
<dbReference type="SUPFAM" id="SSF69318">
    <property type="entry name" value="Integrin alpha N-terminal domain"/>
    <property type="match status" value="1"/>
</dbReference>
<sequence>MAKQWHMVCLWIIWHFQTSNVTAFNLDTENVLQRNGDPGSLFGFSVAFHQQLLVGAPRAKHQNQVNVTGVVYKCDLTTTSKSCQPIEFDDKGLTTCKQYKSLTWNYNQLIS</sequence>
<dbReference type="GO" id="GO:0009897">
    <property type="term" value="C:external side of plasma membrane"/>
    <property type="evidence" value="ECO:0007669"/>
    <property type="project" value="TreeGrafter"/>
</dbReference>
<dbReference type="Ensembl" id="ENSNBRT00000032917.1">
    <property type="protein sequence ID" value="ENSNBRP00000032106.1"/>
    <property type="gene ID" value="ENSNBRG00000024378.1"/>
</dbReference>
<evidence type="ECO:0000313" key="4">
    <source>
        <dbReference type="Proteomes" id="UP000261580"/>
    </source>
</evidence>
<reference evidence="3" key="1">
    <citation type="submission" date="2025-08" db="UniProtKB">
        <authorList>
            <consortium name="Ensembl"/>
        </authorList>
    </citation>
    <scope>IDENTIFICATION</scope>
</reference>
<name>A0A3Q4IA27_NEOBR</name>
<dbReference type="InterPro" id="IPR028994">
    <property type="entry name" value="Integrin_alpha_N"/>
</dbReference>
<dbReference type="PANTHER" id="PTHR23220:SF9">
    <property type="entry name" value="INTEGRIN ALPHA-6"/>
    <property type="match status" value="1"/>
</dbReference>
<accession>A0A3Q4IA27</accession>
<proteinExistence type="predicted"/>
<dbReference type="GO" id="GO:0050900">
    <property type="term" value="P:leukocyte migration"/>
    <property type="evidence" value="ECO:0007669"/>
    <property type="project" value="TreeGrafter"/>
</dbReference>
<dbReference type="Gene3D" id="2.130.10.130">
    <property type="entry name" value="Integrin alpha, N-terminal"/>
    <property type="match status" value="1"/>
</dbReference>
<dbReference type="GO" id="GO:0008305">
    <property type="term" value="C:integrin complex"/>
    <property type="evidence" value="ECO:0007669"/>
    <property type="project" value="TreeGrafter"/>
</dbReference>
<dbReference type="OMA" id="CLWIIWH"/>
<dbReference type="PANTHER" id="PTHR23220">
    <property type="entry name" value="INTEGRIN ALPHA"/>
    <property type="match status" value="1"/>
</dbReference>
<reference evidence="3" key="2">
    <citation type="submission" date="2025-09" db="UniProtKB">
        <authorList>
            <consortium name="Ensembl"/>
        </authorList>
    </citation>
    <scope>IDENTIFICATION</scope>
</reference>
<dbReference type="PROSITE" id="PS51470">
    <property type="entry name" value="FG_GAP"/>
    <property type="match status" value="1"/>
</dbReference>
<keyword evidence="4" id="KW-1185">Reference proteome</keyword>
<keyword evidence="2" id="KW-0732">Signal</keyword>
<dbReference type="GO" id="GO:0007160">
    <property type="term" value="P:cell-matrix adhesion"/>
    <property type="evidence" value="ECO:0007669"/>
    <property type="project" value="TreeGrafter"/>
</dbReference>
<dbReference type="STRING" id="32507.ENSNBRP00000032106"/>
<dbReference type="GO" id="GO:0007229">
    <property type="term" value="P:integrin-mediated signaling pathway"/>
    <property type="evidence" value="ECO:0007669"/>
    <property type="project" value="TreeGrafter"/>
</dbReference>
<dbReference type="GO" id="GO:0005178">
    <property type="term" value="F:integrin binding"/>
    <property type="evidence" value="ECO:0007669"/>
    <property type="project" value="TreeGrafter"/>
</dbReference>
<organism evidence="3 4">
    <name type="scientific">Neolamprologus brichardi</name>
    <name type="common">Fairy cichlid</name>
    <name type="synonym">Lamprologus brichardi</name>
    <dbReference type="NCBI Taxonomy" id="32507"/>
    <lineage>
        <taxon>Eukaryota</taxon>
        <taxon>Metazoa</taxon>
        <taxon>Chordata</taxon>
        <taxon>Craniata</taxon>
        <taxon>Vertebrata</taxon>
        <taxon>Euteleostomi</taxon>
        <taxon>Actinopterygii</taxon>
        <taxon>Neopterygii</taxon>
        <taxon>Teleostei</taxon>
        <taxon>Neoteleostei</taxon>
        <taxon>Acanthomorphata</taxon>
        <taxon>Ovalentaria</taxon>
        <taxon>Cichlomorphae</taxon>
        <taxon>Cichliformes</taxon>
        <taxon>Cichlidae</taxon>
        <taxon>African cichlids</taxon>
        <taxon>Pseudocrenilabrinae</taxon>
        <taxon>Lamprologini</taxon>
        <taxon>Neolamprologus</taxon>
    </lineage>
</organism>
<protein>
    <submittedName>
        <fullName evidence="3">Uncharacterized protein</fullName>
    </submittedName>
</protein>
<evidence type="ECO:0000256" key="2">
    <source>
        <dbReference type="SAM" id="SignalP"/>
    </source>
</evidence>